<keyword evidence="3 4" id="KW-0326">Glycosidase</keyword>
<dbReference type="PANTHER" id="PTHR45708:SF49">
    <property type="entry name" value="ENDOCHITINASE"/>
    <property type="match status" value="1"/>
</dbReference>
<dbReference type="PROSITE" id="PS01095">
    <property type="entry name" value="GH18_1"/>
    <property type="match status" value="1"/>
</dbReference>
<evidence type="ECO:0000256" key="1">
    <source>
        <dbReference type="ARBA" id="ARBA00012729"/>
    </source>
</evidence>
<organism evidence="7 8">
    <name type="scientific">Pseudomonas migulae</name>
    <dbReference type="NCBI Taxonomy" id="78543"/>
    <lineage>
        <taxon>Bacteria</taxon>
        <taxon>Pseudomonadati</taxon>
        <taxon>Pseudomonadota</taxon>
        <taxon>Gammaproteobacteria</taxon>
        <taxon>Pseudomonadales</taxon>
        <taxon>Pseudomonadaceae</taxon>
        <taxon>Pseudomonas</taxon>
    </lineage>
</organism>
<dbReference type="Pfam" id="PF00704">
    <property type="entry name" value="Glyco_hydro_18"/>
    <property type="match status" value="1"/>
</dbReference>
<keyword evidence="2 4" id="KW-0378">Hydrolase</keyword>
<dbReference type="InterPro" id="IPR001223">
    <property type="entry name" value="Glyco_hydro18_cat"/>
</dbReference>
<dbReference type="InterPro" id="IPR001579">
    <property type="entry name" value="Glyco_hydro_18_chit_AS"/>
</dbReference>
<evidence type="ECO:0000259" key="6">
    <source>
        <dbReference type="PROSITE" id="PS51910"/>
    </source>
</evidence>
<name>A0ABY8N0Q4_9PSED</name>
<feature type="domain" description="GH18" evidence="6">
    <location>
        <begin position="26"/>
        <end position="331"/>
    </location>
</feature>
<evidence type="ECO:0000256" key="2">
    <source>
        <dbReference type="ARBA" id="ARBA00022801"/>
    </source>
</evidence>
<dbReference type="InterPro" id="IPR050542">
    <property type="entry name" value="Glycosyl_Hydrlase18_Chitinase"/>
</dbReference>
<sequence length="331" mass="36511">MTTFTYTGPKAPADDASVMPDIRGKKIFMGFWHNWGPSAGYQGGLTGEVQLEDIPVEYSVVAVAFMKGGGIPTFKPFSQTDAEFRRQVGVLNKQGRAVLISLGGADAHIELRNGQQQALATEIIRLAEVYGFDGLDIDLEQAAIDFADNNKVIPAALKLVREHYAKEGKHFIISMAPEFPHLASSGKYVPYLTALKDHYDFIAPQYYNQNGDGLYVPGLNPPWLAQNDGVRKEEFLYYLTTALVTGDYGFTKIPADKFVIGLPSSIDAAANGYVVDPAFVKNALKRLVKDGNGIRGLMTWSCSWDCGTNKAGDKYDWRFKRIYAPIVDEMS</sequence>
<dbReference type="SMART" id="SM00636">
    <property type="entry name" value="Glyco_18"/>
    <property type="match status" value="1"/>
</dbReference>
<dbReference type="InterPro" id="IPR017853">
    <property type="entry name" value="GH"/>
</dbReference>
<accession>A0ABY8N0Q4</accession>
<dbReference type="PROSITE" id="PS51910">
    <property type="entry name" value="GH18_2"/>
    <property type="match status" value="1"/>
</dbReference>
<dbReference type="EMBL" id="CP093428">
    <property type="protein sequence ID" value="WGK93233.1"/>
    <property type="molecule type" value="Genomic_DNA"/>
</dbReference>
<dbReference type="Proteomes" id="UP001243713">
    <property type="component" value="Chromosome"/>
</dbReference>
<comment type="similarity">
    <text evidence="5">Belongs to the glycosyl hydrolase 18 family.</text>
</comment>
<evidence type="ECO:0000256" key="4">
    <source>
        <dbReference type="RuleBase" id="RU000489"/>
    </source>
</evidence>
<dbReference type="GO" id="GO:0016787">
    <property type="term" value="F:hydrolase activity"/>
    <property type="evidence" value="ECO:0007669"/>
    <property type="project" value="UniProtKB-KW"/>
</dbReference>
<reference evidence="7 8" key="1">
    <citation type="submission" date="2022-03" db="EMBL/GenBank/DDBJ databases">
        <title>Plant growth promoting endophytes with ACC deaminase activity.</title>
        <authorList>
            <person name="Charles T."/>
            <person name="Van Dyk A."/>
            <person name="Cheng J."/>
            <person name="Heil J."/>
        </authorList>
    </citation>
    <scope>NUCLEOTIDE SEQUENCE [LARGE SCALE GENOMIC DNA]</scope>
    <source>
        <strain evidence="7 8">8R6</strain>
    </source>
</reference>
<protein>
    <recommendedName>
        <fullName evidence="1">chitinase</fullName>
        <ecNumber evidence="1">3.2.1.14</ecNumber>
    </recommendedName>
</protein>
<dbReference type="SUPFAM" id="SSF51445">
    <property type="entry name" value="(Trans)glycosidases"/>
    <property type="match status" value="1"/>
</dbReference>
<evidence type="ECO:0000256" key="5">
    <source>
        <dbReference type="RuleBase" id="RU004453"/>
    </source>
</evidence>
<evidence type="ECO:0000313" key="7">
    <source>
        <dbReference type="EMBL" id="WGK93233.1"/>
    </source>
</evidence>
<dbReference type="Gene3D" id="3.20.20.80">
    <property type="entry name" value="Glycosidases"/>
    <property type="match status" value="1"/>
</dbReference>
<evidence type="ECO:0000256" key="3">
    <source>
        <dbReference type="ARBA" id="ARBA00023295"/>
    </source>
</evidence>
<dbReference type="EC" id="3.2.1.14" evidence="1"/>
<proteinExistence type="inferred from homology"/>
<gene>
    <name evidence="7" type="ORF">MOQ58_13905</name>
</gene>
<evidence type="ECO:0000313" key="8">
    <source>
        <dbReference type="Proteomes" id="UP001243713"/>
    </source>
</evidence>
<keyword evidence="8" id="KW-1185">Reference proteome</keyword>
<dbReference type="PANTHER" id="PTHR45708">
    <property type="entry name" value="ENDOCHITINASE"/>
    <property type="match status" value="1"/>
</dbReference>
<dbReference type="InterPro" id="IPR011583">
    <property type="entry name" value="Chitinase_II/V-like_cat"/>
</dbReference>
<dbReference type="RefSeq" id="WP_280163886.1">
    <property type="nucleotide sequence ID" value="NZ_CP093428.1"/>
</dbReference>